<evidence type="ECO:0000256" key="1">
    <source>
        <dbReference type="ARBA" id="ARBA00022603"/>
    </source>
</evidence>
<evidence type="ECO:0000256" key="4">
    <source>
        <dbReference type="ARBA" id="ARBA00022884"/>
    </source>
</evidence>
<evidence type="ECO:0000256" key="6">
    <source>
        <dbReference type="SAM" id="Phobius"/>
    </source>
</evidence>
<dbReference type="GO" id="GO:0000049">
    <property type="term" value="F:tRNA binding"/>
    <property type="evidence" value="ECO:0007669"/>
    <property type="project" value="TreeGrafter"/>
</dbReference>
<keyword evidence="6" id="KW-0472">Membrane</keyword>
<feature type="transmembrane region" description="Helical" evidence="6">
    <location>
        <begin position="6"/>
        <end position="25"/>
    </location>
</feature>
<keyword evidence="6" id="KW-0812">Transmembrane</keyword>
<dbReference type="GO" id="GO:0002098">
    <property type="term" value="P:tRNA wobble uridine modification"/>
    <property type="evidence" value="ECO:0007669"/>
    <property type="project" value="TreeGrafter"/>
</dbReference>
<feature type="compositionally biased region" description="Polar residues" evidence="5">
    <location>
        <begin position="260"/>
        <end position="280"/>
    </location>
</feature>
<evidence type="ECO:0000256" key="2">
    <source>
        <dbReference type="ARBA" id="ARBA00022679"/>
    </source>
</evidence>
<dbReference type="GO" id="GO:0005634">
    <property type="term" value="C:nucleus"/>
    <property type="evidence" value="ECO:0007669"/>
    <property type="project" value="TreeGrafter"/>
</dbReference>
<dbReference type="GO" id="GO:0106335">
    <property type="term" value="F:tRNA (5-carboxymethyluridine(34)-5-O)-methyltransferase activity"/>
    <property type="evidence" value="ECO:0007669"/>
    <property type="project" value="TreeGrafter"/>
</dbReference>
<evidence type="ECO:0000259" key="7">
    <source>
        <dbReference type="PROSITE" id="PS51471"/>
    </source>
</evidence>
<evidence type="ECO:0000313" key="8">
    <source>
        <dbReference type="EMBL" id="CAE0365857.1"/>
    </source>
</evidence>
<dbReference type="PANTHER" id="PTHR13069">
    <property type="entry name" value="ALKYLATED DNA REPAIR PROTEIN ALKB HOMOLOG 8"/>
    <property type="match status" value="1"/>
</dbReference>
<dbReference type="GO" id="GO:0005737">
    <property type="term" value="C:cytoplasm"/>
    <property type="evidence" value="ECO:0007669"/>
    <property type="project" value="TreeGrafter"/>
</dbReference>
<dbReference type="InterPro" id="IPR027450">
    <property type="entry name" value="AlkB-like"/>
</dbReference>
<dbReference type="Pfam" id="PF08241">
    <property type="entry name" value="Methyltransf_11"/>
    <property type="match status" value="1"/>
</dbReference>
<dbReference type="Gene3D" id="2.60.120.590">
    <property type="entry name" value="Alpha-ketoglutarate-dependent dioxygenase AlkB-like"/>
    <property type="match status" value="1"/>
</dbReference>
<proteinExistence type="predicted"/>
<name>A0A7S3NK40_9STRA</name>
<feature type="domain" description="Fe2OG dioxygenase" evidence="7">
    <location>
        <begin position="130"/>
        <end position="218"/>
    </location>
</feature>
<protein>
    <recommendedName>
        <fullName evidence="7">Fe2OG dioxygenase domain-containing protein</fullName>
    </recommendedName>
</protein>
<dbReference type="GO" id="GO:0008757">
    <property type="term" value="F:S-adenosylmethionine-dependent methyltransferase activity"/>
    <property type="evidence" value="ECO:0007669"/>
    <property type="project" value="InterPro"/>
</dbReference>
<organism evidence="8">
    <name type="scientific">Aureoumbra lagunensis</name>
    <dbReference type="NCBI Taxonomy" id="44058"/>
    <lineage>
        <taxon>Eukaryota</taxon>
        <taxon>Sar</taxon>
        <taxon>Stramenopiles</taxon>
        <taxon>Ochrophyta</taxon>
        <taxon>Pelagophyceae</taxon>
        <taxon>Pelagomonadales</taxon>
        <taxon>Aureoumbra</taxon>
    </lineage>
</organism>
<dbReference type="InterPro" id="IPR029063">
    <property type="entry name" value="SAM-dependent_MTases_sf"/>
</dbReference>
<keyword evidence="3" id="KW-0862">Zinc</keyword>
<accession>A0A7S3NK40</accession>
<dbReference type="Pfam" id="PF13532">
    <property type="entry name" value="2OG-FeII_Oxy_2"/>
    <property type="match status" value="1"/>
</dbReference>
<keyword evidence="2" id="KW-0808">Transferase</keyword>
<dbReference type="SUPFAM" id="SSF51197">
    <property type="entry name" value="Clavaminate synthase-like"/>
    <property type="match status" value="1"/>
</dbReference>
<gene>
    <name evidence="8" type="ORF">ALAG00032_LOCUS6601</name>
</gene>
<dbReference type="InterPro" id="IPR037151">
    <property type="entry name" value="AlkB-like_sf"/>
</dbReference>
<evidence type="ECO:0000256" key="3">
    <source>
        <dbReference type="ARBA" id="ARBA00022833"/>
    </source>
</evidence>
<evidence type="ECO:0000256" key="5">
    <source>
        <dbReference type="SAM" id="MobiDB-lite"/>
    </source>
</evidence>
<dbReference type="AlphaFoldDB" id="A0A7S3NK40"/>
<keyword evidence="6" id="KW-1133">Transmembrane helix</keyword>
<dbReference type="EMBL" id="HBIJ01009385">
    <property type="protein sequence ID" value="CAE0365857.1"/>
    <property type="molecule type" value="Transcribed_RNA"/>
</dbReference>
<dbReference type="InterPro" id="IPR013216">
    <property type="entry name" value="Methyltransf_11"/>
</dbReference>
<dbReference type="PANTHER" id="PTHR13069:SF21">
    <property type="entry name" value="ALKYLATED DNA REPAIR PROTEIN ALKB HOMOLOG 8"/>
    <property type="match status" value="1"/>
</dbReference>
<dbReference type="GO" id="GO:0030488">
    <property type="term" value="P:tRNA methylation"/>
    <property type="evidence" value="ECO:0007669"/>
    <property type="project" value="TreeGrafter"/>
</dbReference>
<dbReference type="Gene3D" id="3.40.50.150">
    <property type="entry name" value="Vaccinia Virus protein VP39"/>
    <property type="match status" value="1"/>
</dbReference>
<dbReference type="InterPro" id="IPR051422">
    <property type="entry name" value="AlkB_tRNA_MeTrf/Diox"/>
</dbReference>
<dbReference type="SUPFAM" id="SSF53335">
    <property type="entry name" value="S-adenosyl-L-methionine-dependent methyltransferases"/>
    <property type="match status" value="1"/>
</dbReference>
<dbReference type="InterPro" id="IPR005123">
    <property type="entry name" value="Oxoglu/Fe-dep_dioxygenase_dom"/>
</dbReference>
<feature type="region of interest" description="Disordered" evidence="5">
    <location>
        <begin position="259"/>
        <end position="294"/>
    </location>
</feature>
<dbReference type="CDD" id="cd02440">
    <property type="entry name" value="AdoMet_MTases"/>
    <property type="match status" value="1"/>
</dbReference>
<reference evidence="8" key="1">
    <citation type="submission" date="2021-01" db="EMBL/GenBank/DDBJ databases">
        <authorList>
            <person name="Corre E."/>
            <person name="Pelletier E."/>
            <person name="Niang G."/>
            <person name="Scheremetjew M."/>
            <person name="Finn R."/>
            <person name="Kale V."/>
            <person name="Holt S."/>
            <person name="Cochrane G."/>
            <person name="Meng A."/>
            <person name="Brown T."/>
            <person name="Cohen L."/>
        </authorList>
    </citation>
    <scope>NUCLEOTIDE SEQUENCE</scope>
    <source>
        <strain evidence="8">CCMP1510</strain>
    </source>
</reference>
<sequence length="555" mass="62885">MSHISDTTRLVVGTALVVGAFAVWIRRRKRWPKGLHLFENVLTQTEAEELINSLEMHAQRLEKAGRKNRSYSRIPPAFAERSQSRIMLQFGAYANANRVQATERIEQMPKELQQVADVLVKRNILSQDQRPDSCCVNMYEPQNWLPAHIDSLAFNRPFVTVSLGSEQNVSFESDYKSVTLALPVCSALRVDGEAANVWRHAVLPATARRISLTFRQLSQGAINQADATRRDTLLRREAKAAAKRAERALKRKFKAEQKKIMQQQVTNTNSSIKNRSSRSTPLIDHNNQEKRRSVPNIESEHVWKVYEAIAPMWHGTRYKAWPKVAEFAQSVGSIEGSIVCDVGCGNGKNAFPLCQGGAVALACDISLRLLEIAKREASSVYYDCMAADAVYLPFRDECFDACLNIAVLHHMSTPTRRIFLVAETLRILKPGGRCLFYAWARDQRENEARSGHRFAAPDVLVPFHLRQHGNDWDDSNLKYLPEHAERDDAKNALVLQRYCHVYDEGDLQELVLQAVPSPDHIRFDEAYYDQGNWALSLTKLATFSSLLPTSPQDRT</sequence>
<dbReference type="PROSITE" id="PS51471">
    <property type="entry name" value="FE2OG_OXY"/>
    <property type="match status" value="1"/>
</dbReference>
<keyword evidence="4" id="KW-0694">RNA-binding</keyword>
<keyword evidence="1" id="KW-0489">Methyltransferase</keyword>